<evidence type="ECO:0000313" key="1">
    <source>
        <dbReference type="EMBL" id="GGF76326.1"/>
    </source>
</evidence>
<gene>
    <name evidence="1" type="ORF">GCM10010912_21820</name>
</gene>
<reference evidence="1" key="1">
    <citation type="journal article" date="2014" name="Int. J. Syst. Evol. Microbiol.">
        <title>Complete genome sequence of Corynebacterium casei LMG S-19264T (=DSM 44701T), isolated from a smear-ripened cheese.</title>
        <authorList>
            <consortium name="US DOE Joint Genome Institute (JGI-PGF)"/>
            <person name="Walter F."/>
            <person name="Albersmeier A."/>
            <person name="Kalinowski J."/>
            <person name="Ruckert C."/>
        </authorList>
    </citation>
    <scope>NUCLEOTIDE SEQUENCE</scope>
    <source>
        <strain evidence="1">CGMCC 1.16134</strain>
    </source>
</reference>
<comment type="caution">
    <text evidence="1">The sequence shown here is derived from an EMBL/GenBank/DDBJ whole genome shotgun (WGS) entry which is preliminary data.</text>
</comment>
<protein>
    <submittedName>
        <fullName evidence="1">Uncharacterized protein</fullName>
    </submittedName>
</protein>
<proteinExistence type="predicted"/>
<keyword evidence="2" id="KW-1185">Reference proteome</keyword>
<accession>A0A917FEM9</accession>
<sequence length="54" mass="6293">MAHSKATFREACYKPRAEIARVHFIHQDGQKEARFRISVYLVQQEPQHSPKSAL</sequence>
<dbReference type="AlphaFoldDB" id="A0A917FEM9"/>
<evidence type="ECO:0000313" key="2">
    <source>
        <dbReference type="Proteomes" id="UP000637643"/>
    </source>
</evidence>
<reference evidence="1" key="2">
    <citation type="submission" date="2020-09" db="EMBL/GenBank/DDBJ databases">
        <authorList>
            <person name="Sun Q."/>
            <person name="Zhou Y."/>
        </authorList>
    </citation>
    <scope>NUCLEOTIDE SEQUENCE</scope>
    <source>
        <strain evidence="1">CGMCC 1.16134</strain>
    </source>
</reference>
<organism evidence="1 2">
    <name type="scientific">Paenibacillus albidus</name>
    <dbReference type="NCBI Taxonomy" id="2041023"/>
    <lineage>
        <taxon>Bacteria</taxon>
        <taxon>Bacillati</taxon>
        <taxon>Bacillota</taxon>
        <taxon>Bacilli</taxon>
        <taxon>Bacillales</taxon>
        <taxon>Paenibacillaceae</taxon>
        <taxon>Paenibacillus</taxon>
    </lineage>
</organism>
<name>A0A917FEM9_9BACL</name>
<dbReference type="Proteomes" id="UP000637643">
    <property type="component" value="Unassembled WGS sequence"/>
</dbReference>
<dbReference type="EMBL" id="BMKR01000007">
    <property type="protein sequence ID" value="GGF76326.1"/>
    <property type="molecule type" value="Genomic_DNA"/>
</dbReference>